<feature type="domain" description="Luciferase-like" evidence="2">
    <location>
        <begin position="15"/>
        <end position="296"/>
    </location>
</feature>
<dbReference type="Pfam" id="PF00296">
    <property type="entry name" value="Bac_luciferase"/>
    <property type="match status" value="1"/>
</dbReference>
<gene>
    <name evidence="3" type="ORF">C496_19785</name>
</gene>
<organism evidence="3 4">
    <name type="scientific">Natronorubrum tibetense GA33</name>
    <dbReference type="NCBI Taxonomy" id="1114856"/>
    <lineage>
        <taxon>Archaea</taxon>
        <taxon>Methanobacteriati</taxon>
        <taxon>Methanobacteriota</taxon>
        <taxon>Stenosarchaea group</taxon>
        <taxon>Halobacteria</taxon>
        <taxon>Halobacteriales</taxon>
        <taxon>Natrialbaceae</taxon>
        <taxon>Natronorubrum</taxon>
    </lineage>
</organism>
<dbReference type="GO" id="GO:0016705">
    <property type="term" value="F:oxidoreductase activity, acting on paired donors, with incorporation or reduction of molecular oxygen"/>
    <property type="evidence" value="ECO:0007669"/>
    <property type="project" value="InterPro"/>
</dbReference>
<dbReference type="STRING" id="1114856.GCA_000383975_04043"/>
<dbReference type="OrthoDB" id="167712at2157"/>
<name>L9VL36_9EURY</name>
<comment type="caution">
    <text evidence="3">The sequence shown here is derived from an EMBL/GenBank/DDBJ whole genome shotgun (WGS) entry which is preliminary data.</text>
</comment>
<reference evidence="3 4" key="1">
    <citation type="journal article" date="2014" name="PLoS Genet.">
        <title>Phylogenetically driven sequencing of extremely halophilic archaea reveals strategies for static and dynamic osmo-response.</title>
        <authorList>
            <person name="Becker E.A."/>
            <person name="Seitzer P.M."/>
            <person name="Tritt A."/>
            <person name="Larsen D."/>
            <person name="Krusor M."/>
            <person name="Yao A.I."/>
            <person name="Wu D."/>
            <person name="Madern D."/>
            <person name="Eisen J.A."/>
            <person name="Darling A.E."/>
            <person name="Facciotti M.T."/>
        </authorList>
    </citation>
    <scope>NUCLEOTIDE SEQUENCE [LARGE SCALE GENOMIC DNA]</scope>
    <source>
        <strain evidence="3 4">GA33</strain>
    </source>
</reference>
<evidence type="ECO:0000259" key="2">
    <source>
        <dbReference type="Pfam" id="PF00296"/>
    </source>
</evidence>
<dbReference type="PATRIC" id="fig|1114856.3.peg.4088"/>
<evidence type="ECO:0000313" key="4">
    <source>
        <dbReference type="Proteomes" id="UP000011599"/>
    </source>
</evidence>
<dbReference type="EMBL" id="AOHW01000045">
    <property type="protein sequence ID" value="ELY37781.1"/>
    <property type="molecule type" value="Genomic_DNA"/>
</dbReference>
<keyword evidence="4" id="KW-1185">Reference proteome</keyword>
<dbReference type="CDD" id="cd01097">
    <property type="entry name" value="Tetrahydromethanopterin_reductase"/>
    <property type="match status" value="1"/>
</dbReference>
<dbReference type="PANTHER" id="PTHR43244">
    <property type="match status" value="1"/>
</dbReference>
<evidence type="ECO:0000256" key="1">
    <source>
        <dbReference type="ARBA" id="ARBA00023002"/>
    </source>
</evidence>
<accession>L9VL36</accession>
<dbReference type="AlphaFoldDB" id="L9VL36"/>
<protein>
    <submittedName>
        <fullName evidence="3">Luciferase-like protein</fullName>
    </submittedName>
</protein>
<keyword evidence="1" id="KW-0560">Oxidoreductase</keyword>
<sequence length="328" mass="35545">MMPTDLLLPQRSTFDNTDLAVRAEKLGYDGLWLGELWGSSSVVELTDIANHTDDVALGTAIANVFSRTPAVLVMTAASLNRVSDGRFKLGVGTSTKKAVEDLHGMAWDDPNPVRRAHETIELTAAYLGDGDRVDYEGQIFDVQDFPPLNADVPIYHAALGDANKRVVARLCDGWIPHNVPFPDLEDEFAYIVEQMEEAGRDATIDVAPYVPAAVSDDPEAAKDTVRAHVAYYVGNGQGYERAVAGRFPDGAEAVAEAWHSGDREAAAGNVTDEMVEALGVAGTPEQARDQFRAIAEIDCISRPMVTIPSNADERIAERTTEELAPSQY</sequence>
<proteinExistence type="predicted"/>
<dbReference type="eggNOG" id="arCOG02410">
    <property type="taxonomic scope" value="Archaea"/>
</dbReference>
<evidence type="ECO:0000313" key="3">
    <source>
        <dbReference type="EMBL" id="ELY37781.1"/>
    </source>
</evidence>
<dbReference type="SUPFAM" id="SSF51679">
    <property type="entry name" value="Bacterial luciferase-like"/>
    <property type="match status" value="1"/>
</dbReference>
<dbReference type="InterPro" id="IPR036661">
    <property type="entry name" value="Luciferase-like_sf"/>
</dbReference>
<dbReference type="PANTHER" id="PTHR43244:SF1">
    <property type="entry name" value="5,10-METHYLENETETRAHYDROMETHANOPTERIN REDUCTASE"/>
    <property type="match status" value="1"/>
</dbReference>
<dbReference type="Proteomes" id="UP000011599">
    <property type="component" value="Unassembled WGS sequence"/>
</dbReference>
<dbReference type="InterPro" id="IPR050564">
    <property type="entry name" value="F420-G6PD/mer"/>
</dbReference>
<dbReference type="Gene3D" id="3.20.20.30">
    <property type="entry name" value="Luciferase-like domain"/>
    <property type="match status" value="1"/>
</dbReference>
<dbReference type="InterPro" id="IPR011251">
    <property type="entry name" value="Luciferase-like_dom"/>
</dbReference>